<evidence type="ECO:0000256" key="7">
    <source>
        <dbReference type="SAM" id="SignalP"/>
    </source>
</evidence>
<dbReference type="Bgee" id="ENSOANG00000044334">
    <property type="expression patterns" value="Expressed in female reproductive system and 2 other cell types or tissues"/>
</dbReference>
<dbReference type="InterPro" id="IPR051006">
    <property type="entry name" value="TCR_variable_domain"/>
</dbReference>
<dbReference type="GO" id="GO:0002250">
    <property type="term" value="P:adaptive immune response"/>
    <property type="evidence" value="ECO:0007669"/>
    <property type="project" value="UniProtKB-KW"/>
</dbReference>
<evidence type="ECO:0000256" key="3">
    <source>
        <dbReference type="ARBA" id="ARBA00023130"/>
    </source>
</evidence>
<keyword evidence="1 7" id="KW-0732">Signal</keyword>
<evidence type="ECO:0000256" key="1">
    <source>
        <dbReference type="ARBA" id="ARBA00022729"/>
    </source>
</evidence>
<dbReference type="InterPro" id="IPR036179">
    <property type="entry name" value="Ig-like_dom_sf"/>
</dbReference>
<reference evidence="9" key="2">
    <citation type="submission" date="2025-09" db="UniProtKB">
        <authorList>
            <consortium name="Ensembl"/>
        </authorList>
    </citation>
    <scope>IDENTIFICATION</scope>
    <source>
        <strain evidence="9">Glennie</strain>
    </source>
</reference>
<evidence type="ECO:0000256" key="4">
    <source>
        <dbReference type="ARBA" id="ARBA00023170"/>
    </source>
</evidence>
<dbReference type="Gene3D" id="2.60.40.10">
    <property type="entry name" value="Immunoglobulins"/>
    <property type="match status" value="1"/>
</dbReference>
<dbReference type="GO" id="GO:0009617">
    <property type="term" value="P:response to bacterium"/>
    <property type="evidence" value="ECO:0000318"/>
    <property type="project" value="GO_Central"/>
</dbReference>
<dbReference type="InterPro" id="IPR007110">
    <property type="entry name" value="Ig-like_dom"/>
</dbReference>
<dbReference type="AlphaFoldDB" id="A0A6I8PA90"/>
<evidence type="ECO:0000256" key="5">
    <source>
        <dbReference type="ARBA" id="ARBA00023319"/>
    </source>
</evidence>
<dbReference type="InterPro" id="IPR013783">
    <property type="entry name" value="Ig-like_fold"/>
</dbReference>
<keyword evidence="5" id="KW-0393">Immunoglobulin domain</keyword>
<dbReference type="Proteomes" id="UP000002279">
    <property type="component" value="Unplaced"/>
</dbReference>
<evidence type="ECO:0000313" key="9">
    <source>
        <dbReference type="Ensembl" id="ENSOANP00000049699.1"/>
    </source>
</evidence>
<name>A0A6I8PA90_ORNAN</name>
<protein>
    <recommendedName>
        <fullName evidence="8">Ig-like domain-containing protein</fullName>
    </recommendedName>
</protein>
<dbReference type="GO" id="GO:0042101">
    <property type="term" value="C:T cell receptor complex"/>
    <property type="evidence" value="ECO:0007669"/>
    <property type="project" value="UniProtKB-KW"/>
</dbReference>
<dbReference type="PANTHER" id="PTHR19343">
    <property type="entry name" value="T CELL RECEPTOR ALPHA VARIABLE 1-2"/>
    <property type="match status" value="1"/>
</dbReference>
<evidence type="ECO:0000313" key="10">
    <source>
        <dbReference type="Proteomes" id="UP000002279"/>
    </source>
</evidence>
<dbReference type="Ensembl" id="ENSOANT00000048957.1">
    <property type="protein sequence ID" value="ENSOANP00000049699.1"/>
    <property type="gene ID" value="ENSOANG00000044334.1"/>
</dbReference>
<feature type="chain" id="PRO_5026290404" description="Ig-like domain-containing protein" evidence="7">
    <location>
        <begin position="21"/>
        <end position="115"/>
    </location>
</feature>
<keyword evidence="4" id="KW-0675">Receptor</keyword>
<dbReference type="Pfam" id="PF07686">
    <property type="entry name" value="V-set"/>
    <property type="match status" value="1"/>
</dbReference>
<dbReference type="OMA" id="ENISMIC"/>
<keyword evidence="6" id="KW-1279">T cell receptor</keyword>
<reference evidence="9" key="1">
    <citation type="submission" date="2025-08" db="UniProtKB">
        <authorList>
            <consortium name="Ensembl"/>
        </authorList>
    </citation>
    <scope>IDENTIFICATION</scope>
    <source>
        <strain evidence="9">Glennie</strain>
    </source>
</reference>
<dbReference type="InParanoid" id="A0A6I8PA90"/>
<dbReference type="PANTHER" id="PTHR19343:SF13">
    <property type="entry name" value="T CELL RECEPTOR ALPHA VARIABLE 21"/>
    <property type="match status" value="1"/>
</dbReference>
<evidence type="ECO:0000256" key="6">
    <source>
        <dbReference type="ARBA" id="ARBA00043266"/>
    </source>
</evidence>
<dbReference type="FunCoup" id="A0A6I8PA90">
    <property type="interactions" value="118"/>
</dbReference>
<organism evidence="9 10">
    <name type="scientific">Ornithorhynchus anatinus</name>
    <name type="common">Duckbill platypus</name>
    <dbReference type="NCBI Taxonomy" id="9258"/>
    <lineage>
        <taxon>Eukaryota</taxon>
        <taxon>Metazoa</taxon>
        <taxon>Chordata</taxon>
        <taxon>Craniata</taxon>
        <taxon>Vertebrata</taxon>
        <taxon>Euteleostomi</taxon>
        <taxon>Mammalia</taxon>
        <taxon>Monotremata</taxon>
        <taxon>Ornithorhynchidae</taxon>
        <taxon>Ornithorhynchus</taxon>
    </lineage>
</organism>
<feature type="domain" description="Ig-like" evidence="8">
    <location>
        <begin position="22"/>
        <end position="115"/>
    </location>
</feature>
<dbReference type="InterPro" id="IPR013106">
    <property type="entry name" value="Ig_V-set"/>
</dbReference>
<keyword evidence="10" id="KW-1185">Reference proteome</keyword>
<accession>A0A6I8PA90</accession>
<keyword evidence="2" id="KW-0391">Immunity</keyword>
<evidence type="ECO:0000259" key="8">
    <source>
        <dbReference type="PROSITE" id="PS50835"/>
    </source>
</evidence>
<feature type="signal peptide" evidence="7">
    <location>
        <begin position="1"/>
        <end position="20"/>
    </location>
</feature>
<evidence type="ECO:0000256" key="2">
    <source>
        <dbReference type="ARBA" id="ARBA00022859"/>
    </source>
</evidence>
<dbReference type="SUPFAM" id="SSF48726">
    <property type="entry name" value="Immunoglobulin"/>
    <property type="match status" value="1"/>
</dbReference>
<proteinExistence type="predicted"/>
<dbReference type="SMART" id="SM00406">
    <property type="entry name" value="IGv"/>
    <property type="match status" value="1"/>
</dbReference>
<sequence>MEKSLGALLLILGLQLGVSGLDKVEQTPPFLSILKGQKGTMNCSFPNIAFNYLHWYRQDPGKGPIFLILMYSNDNEKTNGRVTVTLEKGEKRSFLNIRDAQPGDSATYLCAVETH</sequence>
<keyword evidence="3" id="KW-1064">Adaptive immunity</keyword>
<dbReference type="GeneTree" id="ENSGT00940000163224"/>
<dbReference type="CDD" id="cd04983">
    <property type="entry name" value="IgV_TCR_alpha"/>
    <property type="match status" value="1"/>
</dbReference>
<dbReference type="PROSITE" id="PS50835">
    <property type="entry name" value="IG_LIKE"/>
    <property type="match status" value="1"/>
</dbReference>